<dbReference type="Proteomes" id="UP001432027">
    <property type="component" value="Unassembled WGS sequence"/>
</dbReference>
<organism evidence="2 3">
    <name type="scientific">Pristionchus entomophagus</name>
    <dbReference type="NCBI Taxonomy" id="358040"/>
    <lineage>
        <taxon>Eukaryota</taxon>
        <taxon>Metazoa</taxon>
        <taxon>Ecdysozoa</taxon>
        <taxon>Nematoda</taxon>
        <taxon>Chromadorea</taxon>
        <taxon>Rhabditida</taxon>
        <taxon>Rhabditina</taxon>
        <taxon>Diplogasteromorpha</taxon>
        <taxon>Diplogasteroidea</taxon>
        <taxon>Neodiplogasteridae</taxon>
        <taxon>Pristionchus</taxon>
    </lineage>
</organism>
<proteinExistence type="predicted"/>
<sequence>MPPKHAPISGKTRSSIMRDQSTPSSSSTVVTRSATAAAKKRKLEEEMAYFPILALPTELN</sequence>
<dbReference type="AlphaFoldDB" id="A0AAV5TTV0"/>
<feature type="compositionally biased region" description="Polar residues" evidence="1">
    <location>
        <begin position="11"/>
        <end position="20"/>
    </location>
</feature>
<name>A0AAV5TTV0_9BILA</name>
<feature type="compositionally biased region" description="Low complexity" evidence="1">
    <location>
        <begin position="21"/>
        <end position="37"/>
    </location>
</feature>
<protein>
    <submittedName>
        <fullName evidence="2">Uncharacterized protein</fullName>
    </submittedName>
</protein>
<gene>
    <name evidence="2" type="ORF">PENTCL1PPCAC_19797</name>
</gene>
<keyword evidence="3" id="KW-1185">Reference proteome</keyword>
<evidence type="ECO:0000256" key="1">
    <source>
        <dbReference type="SAM" id="MobiDB-lite"/>
    </source>
</evidence>
<evidence type="ECO:0000313" key="3">
    <source>
        <dbReference type="Proteomes" id="UP001432027"/>
    </source>
</evidence>
<accession>A0AAV5TTV0</accession>
<reference evidence="2" key="1">
    <citation type="submission" date="2023-10" db="EMBL/GenBank/DDBJ databases">
        <title>Genome assembly of Pristionchus species.</title>
        <authorList>
            <person name="Yoshida K."/>
            <person name="Sommer R.J."/>
        </authorList>
    </citation>
    <scope>NUCLEOTIDE SEQUENCE</scope>
    <source>
        <strain evidence="2">RS0144</strain>
    </source>
</reference>
<comment type="caution">
    <text evidence="2">The sequence shown here is derived from an EMBL/GenBank/DDBJ whole genome shotgun (WGS) entry which is preliminary data.</text>
</comment>
<evidence type="ECO:0000313" key="2">
    <source>
        <dbReference type="EMBL" id="GMS97622.1"/>
    </source>
</evidence>
<feature type="region of interest" description="Disordered" evidence="1">
    <location>
        <begin position="1"/>
        <end position="40"/>
    </location>
</feature>
<dbReference type="EMBL" id="BTSX01000004">
    <property type="protein sequence ID" value="GMS97622.1"/>
    <property type="molecule type" value="Genomic_DNA"/>
</dbReference>